<keyword evidence="1" id="KW-0436">Ligase</keyword>
<name>A0A081RLR0_9ARCH</name>
<comment type="caution">
    <text evidence="1">The sequence shown here is derived from an EMBL/GenBank/DDBJ whole genome shotgun (WGS) entry which is preliminary data.</text>
</comment>
<protein>
    <submittedName>
        <fullName evidence="1">Glutamate--tRNA ligase 2 protein</fullName>
        <ecNumber evidence="1">6.1.1.17</ecNumber>
    </submittedName>
</protein>
<dbReference type="GO" id="GO:0004818">
    <property type="term" value="F:glutamate-tRNA ligase activity"/>
    <property type="evidence" value="ECO:0007669"/>
    <property type="project" value="UniProtKB-EC"/>
</dbReference>
<sequence>MEKFEKLLNMLMDFNKDIRFAAVCTKDGEILWNSKRNNVKNYVPLSHTKKTLQRATNAWDERANISKMVGKGLYVIAAYEKIKRVTIPLDKQHILFFSVDNTPMKASNKKSYGHLVEMGKIMSIVDFVNSTT</sequence>
<evidence type="ECO:0000313" key="1">
    <source>
        <dbReference type="EMBL" id="KEQ56133.1"/>
    </source>
</evidence>
<gene>
    <name evidence="1" type="primary">gltX2</name>
    <name evidence="1" type="ORF">AAA799N04_01430</name>
</gene>
<dbReference type="EMBL" id="JOKN01000031">
    <property type="protein sequence ID" value="KEQ56133.1"/>
    <property type="molecule type" value="Genomic_DNA"/>
</dbReference>
<accession>A0A081RLR0</accession>
<dbReference type="EC" id="6.1.1.17" evidence="1"/>
<dbReference type="AlphaFoldDB" id="A0A081RLR0"/>
<organism evidence="1 2">
    <name type="scientific">Marine Group I thaumarchaeote SCGC AAA799-N04</name>
    <dbReference type="NCBI Taxonomy" id="1502293"/>
    <lineage>
        <taxon>Archaea</taxon>
        <taxon>Nitrososphaerota</taxon>
        <taxon>Marine Group I</taxon>
    </lineage>
</organism>
<keyword evidence="2" id="KW-1185">Reference proteome</keyword>
<dbReference type="Proteomes" id="UP000028059">
    <property type="component" value="Unassembled WGS sequence"/>
</dbReference>
<evidence type="ECO:0000313" key="2">
    <source>
        <dbReference type="Proteomes" id="UP000028059"/>
    </source>
</evidence>
<reference evidence="1 2" key="1">
    <citation type="submission" date="2014-06" db="EMBL/GenBank/DDBJ databases">
        <authorList>
            <person name="Ngugi D.K."/>
            <person name="Blom J."/>
            <person name="Alam I."/>
            <person name="Rashid M."/>
            <person name="Ba Alawi W."/>
            <person name="Zhang G."/>
            <person name="Hikmawan T."/>
            <person name="Guan Y."/>
            <person name="Antunes A."/>
            <person name="Siam R."/>
            <person name="ElDorry H."/>
            <person name="Bajic V."/>
            <person name="Stingl U."/>
        </authorList>
    </citation>
    <scope>NUCLEOTIDE SEQUENCE [LARGE SCALE GENOMIC DNA]</scope>
    <source>
        <strain evidence="1">SCGC AAA799-N04</strain>
    </source>
</reference>
<proteinExistence type="predicted"/>